<proteinExistence type="predicted"/>
<sequence>MHCPHPWVNFRCGWRLLACRILNAVYP</sequence>
<reference evidence="1" key="2">
    <citation type="journal article" date="2015" name="Fish Shellfish Immunol.">
        <title>Early steps in the European eel (Anguilla anguilla)-Vibrio vulnificus interaction in the gills: Role of the RtxA13 toxin.</title>
        <authorList>
            <person name="Callol A."/>
            <person name="Pajuelo D."/>
            <person name="Ebbesson L."/>
            <person name="Teles M."/>
            <person name="MacKenzie S."/>
            <person name="Amaro C."/>
        </authorList>
    </citation>
    <scope>NUCLEOTIDE SEQUENCE</scope>
</reference>
<name>A0A0E9RTU3_ANGAN</name>
<reference evidence="1" key="1">
    <citation type="submission" date="2014-11" db="EMBL/GenBank/DDBJ databases">
        <authorList>
            <person name="Amaro Gonzalez C."/>
        </authorList>
    </citation>
    <scope>NUCLEOTIDE SEQUENCE</scope>
</reference>
<evidence type="ECO:0000313" key="1">
    <source>
        <dbReference type="EMBL" id="JAH31865.1"/>
    </source>
</evidence>
<dbReference type="EMBL" id="GBXM01076712">
    <property type="protein sequence ID" value="JAH31865.1"/>
    <property type="molecule type" value="Transcribed_RNA"/>
</dbReference>
<protein>
    <submittedName>
        <fullName evidence="1">Uncharacterized protein</fullName>
    </submittedName>
</protein>
<accession>A0A0E9RTU3</accession>
<organism evidence="1">
    <name type="scientific">Anguilla anguilla</name>
    <name type="common">European freshwater eel</name>
    <name type="synonym">Muraena anguilla</name>
    <dbReference type="NCBI Taxonomy" id="7936"/>
    <lineage>
        <taxon>Eukaryota</taxon>
        <taxon>Metazoa</taxon>
        <taxon>Chordata</taxon>
        <taxon>Craniata</taxon>
        <taxon>Vertebrata</taxon>
        <taxon>Euteleostomi</taxon>
        <taxon>Actinopterygii</taxon>
        <taxon>Neopterygii</taxon>
        <taxon>Teleostei</taxon>
        <taxon>Anguilliformes</taxon>
        <taxon>Anguillidae</taxon>
        <taxon>Anguilla</taxon>
    </lineage>
</organism>
<dbReference type="AlphaFoldDB" id="A0A0E9RTU3"/>